<organism evidence="13 14">
    <name type="scientific">Brassica cretica</name>
    <name type="common">Mustard</name>
    <dbReference type="NCBI Taxonomy" id="69181"/>
    <lineage>
        <taxon>Eukaryota</taxon>
        <taxon>Viridiplantae</taxon>
        <taxon>Streptophyta</taxon>
        <taxon>Embryophyta</taxon>
        <taxon>Tracheophyta</taxon>
        <taxon>Spermatophyta</taxon>
        <taxon>Magnoliopsida</taxon>
        <taxon>eudicotyledons</taxon>
        <taxon>Gunneridae</taxon>
        <taxon>Pentapetalae</taxon>
        <taxon>rosids</taxon>
        <taxon>malvids</taxon>
        <taxon>Brassicales</taxon>
        <taxon>Brassicaceae</taxon>
        <taxon>Brassiceae</taxon>
        <taxon>Brassica</taxon>
    </lineage>
</organism>
<evidence type="ECO:0000256" key="7">
    <source>
        <dbReference type="PROSITE-ProRule" id="PRU01240"/>
    </source>
</evidence>
<sequence length="730" mass="78611">MGLLFMLGMKNYRIFVVLTLLIILNGQSSLEARAGADRKVHIVYLGEKQHDDPEFVTDSHHQMLWSLLGSKEDAHDSMVYSYRHGFSGFAAKLTKSQAKQIADLPEVVHVTPDSFYELTTTRTWDYLGLSAATPKNLLNDSNMGEEVIIGVVDTGVWPESEVFNDNGIGPVPKHWKGGCESGEDFNSSHCNKKLIGAKYFINGFLAENESFNETESPDFISPRDYDGHGTHVATIAGGSVLPGISYKGLAGGTVRGGAPRARIAMYKACWDDSGCYSADILKAMDEAIHDGVDVLSLSLGYRVPYFPETDVRDAIATGAFHAVLKGITVVCSGGNSGPAAQTVGNAAPWILTVAATTLDRSFPTPLTLGNNKVILGQAMYTGPELGFTSLVYPENPGNSNESFYGTCELLLFNSNSTMEGKVVLCFTSSKRSGAVSSAARYVKNAGGVGVIIARNPGDTLSPCLDDFPCVAVDYELGTNILLYIRSTGSPVVKIQPSKTLIGQPVGTSMAAPAISGVVALLKATHRDWSPAAIRSAIVTTAWRTDPSGERIFAEGSPRKLADPFDYGGGLVNPEKAAKPGLVYDLGLEDYVLYMCTVGYNESSISQLVGKGTVCSNPIPSVLDFNLPSITVPNLKEEVTLTRTLTNVGPVDSVYKVAVEPPFGVQVTVTPETLVFNSTNKKVSFQVRVSTTHKTNTGYYFGSLTWSDYVHNVTIPLSVRTQILQNYYDEN</sequence>
<keyword evidence="4 7" id="KW-0378">Hydrolase</keyword>
<dbReference type="PROSITE" id="PS00138">
    <property type="entry name" value="SUBTILASE_SER"/>
    <property type="match status" value="1"/>
</dbReference>
<dbReference type="InterPro" id="IPR041469">
    <property type="entry name" value="Subtilisin-like_FN3"/>
</dbReference>
<comment type="caution">
    <text evidence="13">The sequence shown here is derived from an EMBL/GenBank/DDBJ whole genome shotgun (WGS) entry which is preliminary data.</text>
</comment>
<dbReference type="PRINTS" id="PR00723">
    <property type="entry name" value="SUBTILISIN"/>
</dbReference>
<evidence type="ECO:0000256" key="5">
    <source>
        <dbReference type="ARBA" id="ARBA00022825"/>
    </source>
</evidence>
<dbReference type="Gene3D" id="2.60.40.2310">
    <property type="match status" value="1"/>
</dbReference>
<dbReference type="InterPro" id="IPR003137">
    <property type="entry name" value="PA_domain"/>
</dbReference>
<dbReference type="PANTHER" id="PTHR10795">
    <property type="entry name" value="PROPROTEIN CONVERTASE SUBTILISIN/KEXIN"/>
    <property type="match status" value="1"/>
</dbReference>
<dbReference type="EMBL" id="QGKV02000759">
    <property type="protein sequence ID" value="KAF3562497.1"/>
    <property type="molecule type" value="Genomic_DNA"/>
</dbReference>
<feature type="active site" description="Charge relay system" evidence="7">
    <location>
        <position position="228"/>
    </location>
</feature>
<feature type="chain" id="PRO_5046693828" description="Subtilisin-like protease" evidence="8">
    <location>
        <begin position="30"/>
        <end position="730"/>
    </location>
</feature>
<reference evidence="13 14" key="1">
    <citation type="journal article" date="2020" name="BMC Genomics">
        <title>Intraspecific diversification of the crop wild relative Brassica cretica Lam. using demographic model selection.</title>
        <authorList>
            <person name="Kioukis A."/>
            <person name="Michalopoulou V.A."/>
            <person name="Briers L."/>
            <person name="Pirintsos S."/>
            <person name="Studholme D.J."/>
            <person name="Pavlidis P."/>
            <person name="Sarris P.F."/>
        </authorList>
    </citation>
    <scope>NUCLEOTIDE SEQUENCE [LARGE SCALE GENOMIC DNA]</scope>
    <source>
        <strain evidence="14">cv. PFS-1207/04</strain>
    </source>
</reference>
<dbReference type="Gene3D" id="3.40.50.200">
    <property type="entry name" value="Peptidase S8/S53 domain"/>
    <property type="match status" value="1"/>
</dbReference>
<evidence type="ECO:0000256" key="6">
    <source>
        <dbReference type="ARBA" id="ARBA00023180"/>
    </source>
</evidence>
<feature type="domain" description="Subtilisin-like protease fibronectin type-III" evidence="12">
    <location>
        <begin position="623"/>
        <end position="718"/>
    </location>
</feature>
<accession>A0ABQ7CR38</accession>
<evidence type="ECO:0000259" key="12">
    <source>
        <dbReference type="Pfam" id="PF17766"/>
    </source>
</evidence>
<name>A0ABQ7CR38_BRACR</name>
<dbReference type="InterPro" id="IPR000209">
    <property type="entry name" value="Peptidase_S8/S53_dom"/>
</dbReference>
<dbReference type="InterPro" id="IPR015500">
    <property type="entry name" value="Peptidase_S8_subtilisin-rel"/>
</dbReference>
<dbReference type="Pfam" id="PF05922">
    <property type="entry name" value="Inhibitor_I9"/>
    <property type="match status" value="1"/>
</dbReference>
<dbReference type="Pfam" id="PF00082">
    <property type="entry name" value="Peptidase_S8"/>
    <property type="match status" value="1"/>
</dbReference>
<keyword evidence="5 7" id="KW-0720">Serine protease</keyword>
<feature type="active site" description="Charge relay system" evidence="7">
    <location>
        <position position="153"/>
    </location>
</feature>
<keyword evidence="6" id="KW-0325">Glycoprotein</keyword>
<keyword evidence="3 8" id="KW-0732">Signal</keyword>
<dbReference type="InterPro" id="IPR045051">
    <property type="entry name" value="SBT"/>
</dbReference>
<evidence type="ECO:0008006" key="15">
    <source>
        <dbReference type="Google" id="ProtNLM"/>
    </source>
</evidence>
<comment type="similarity">
    <text evidence="1 7">Belongs to the peptidase S8 family.</text>
</comment>
<feature type="domain" description="Peptidase S8/S53" evidence="9">
    <location>
        <begin position="144"/>
        <end position="545"/>
    </location>
</feature>
<dbReference type="Proteomes" id="UP000266723">
    <property type="component" value="Unassembled WGS sequence"/>
</dbReference>
<dbReference type="InterPro" id="IPR037045">
    <property type="entry name" value="S8pro/Inhibitor_I9_sf"/>
</dbReference>
<feature type="domain" description="Inhibitor I9" evidence="11">
    <location>
        <begin position="40"/>
        <end position="118"/>
    </location>
</feature>
<evidence type="ECO:0000256" key="4">
    <source>
        <dbReference type="ARBA" id="ARBA00022801"/>
    </source>
</evidence>
<evidence type="ECO:0000313" key="14">
    <source>
        <dbReference type="Proteomes" id="UP000266723"/>
    </source>
</evidence>
<feature type="active site" description="Charge relay system" evidence="7">
    <location>
        <position position="508"/>
    </location>
</feature>
<dbReference type="CDD" id="cd04852">
    <property type="entry name" value="Peptidases_S8_3"/>
    <property type="match status" value="1"/>
</dbReference>
<dbReference type="InterPro" id="IPR010259">
    <property type="entry name" value="S8pro/Inhibitor_I9"/>
</dbReference>
<evidence type="ECO:0000256" key="8">
    <source>
        <dbReference type="SAM" id="SignalP"/>
    </source>
</evidence>
<dbReference type="Pfam" id="PF17766">
    <property type="entry name" value="fn3_6"/>
    <property type="match status" value="1"/>
</dbReference>
<evidence type="ECO:0000256" key="3">
    <source>
        <dbReference type="ARBA" id="ARBA00022729"/>
    </source>
</evidence>
<evidence type="ECO:0000313" key="13">
    <source>
        <dbReference type="EMBL" id="KAF3562497.1"/>
    </source>
</evidence>
<dbReference type="InterPro" id="IPR023828">
    <property type="entry name" value="Peptidase_S8_Ser-AS"/>
</dbReference>
<evidence type="ECO:0000259" key="9">
    <source>
        <dbReference type="Pfam" id="PF00082"/>
    </source>
</evidence>
<evidence type="ECO:0000259" key="11">
    <source>
        <dbReference type="Pfam" id="PF05922"/>
    </source>
</evidence>
<feature type="domain" description="PA" evidence="10">
    <location>
        <begin position="407"/>
        <end position="479"/>
    </location>
</feature>
<keyword evidence="2 7" id="KW-0645">Protease</keyword>
<dbReference type="InterPro" id="IPR036852">
    <property type="entry name" value="Peptidase_S8/S53_dom_sf"/>
</dbReference>
<dbReference type="SUPFAM" id="SSF52743">
    <property type="entry name" value="Subtilisin-like"/>
    <property type="match status" value="1"/>
</dbReference>
<protein>
    <recommendedName>
        <fullName evidence="15">Subtilisin-like protease</fullName>
    </recommendedName>
</protein>
<dbReference type="PROSITE" id="PS51892">
    <property type="entry name" value="SUBTILASE"/>
    <property type="match status" value="1"/>
</dbReference>
<dbReference type="InterPro" id="IPR034197">
    <property type="entry name" value="Peptidases_S8_3"/>
</dbReference>
<dbReference type="Gene3D" id="3.30.70.80">
    <property type="entry name" value="Peptidase S8 propeptide/proteinase inhibitor I9"/>
    <property type="match status" value="1"/>
</dbReference>
<gene>
    <name evidence="13" type="ORF">DY000_02015035</name>
</gene>
<evidence type="ECO:0000259" key="10">
    <source>
        <dbReference type="Pfam" id="PF02225"/>
    </source>
</evidence>
<proteinExistence type="inferred from homology"/>
<keyword evidence="14" id="KW-1185">Reference proteome</keyword>
<dbReference type="Pfam" id="PF02225">
    <property type="entry name" value="PA"/>
    <property type="match status" value="1"/>
</dbReference>
<feature type="signal peptide" evidence="8">
    <location>
        <begin position="1"/>
        <end position="29"/>
    </location>
</feature>
<evidence type="ECO:0000256" key="2">
    <source>
        <dbReference type="ARBA" id="ARBA00022670"/>
    </source>
</evidence>
<evidence type="ECO:0000256" key="1">
    <source>
        <dbReference type="ARBA" id="ARBA00011073"/>
    </source>
</evidence>